<feature type="chain" id="PRO_5004588584" description="Peptidoglycan recognition protein family domain-containing protein" evidence="4">
    <location>
        <begin position="19"/>
        <end position="148"/>
    </location>
</feature>
<proteinExistence type="inferred from homology"/>
<keyword evidence="2" id="KW-0399">Innate immunity</keyword>
<dbReference type="InterPro" id="IPR015510">
    <property type="entry name" value="PGRP"/>
</dbReference>
<dbReference type="GO" id="GO:0008745">
    <property type="term" value="F:N-acetylmuramoyl-L-alanine amidase activity"/>
    <property type="evidence" value="ECO:0007669"/>
    <property type="project" value="InterPro"/>
</dbReference>
<evidence type="ECO:0000256" key="3">
    <source>
        <dbReference type="ARBA" id="ARBA00022859"/>
    </source>
</evidence>
<dbReference type="InterPro" id="IPR002502">
    <property type="entry name" value="Amidase_domain"/>
</dbReference>
<sequence>MKMLKLTLLVFAIHSALALPIISRNECKTDLKNIQRDHKNNRKWSDIGYNFAIGGDGNIYEARGFGKQDPILTYACLVWLQALLKNVHYARLEGVLNSNHASRGVTKFKTYRSGGGKYHGQKVLLAYRVWVFPRKELWLQGDSLRISE</sequence>
<evidence type="ECO:0000313" key="7">
    <source>
        <dbReference type="Proteomes" id="UP000015102"/>
    </source>
</evidence>
<keyword evidence="7" id="KW-1185">Reference proteome</keyword>
<organism evidence="6 7">
    <name type="scientific">Megaselia scalaris</name>
    <name type="common">Humpbacked fly</name>
    <name type="synonym">Phora scalaris</name>
    <dbReference type="NCBI Taxonomy" id="36166"/>
    <lineage>
        <taxon>Eukaryota</taxon>
        <taxon>Metazoa</taxon>
        <taxon>Ecdysozoa</taxon>
        <taxon>Arthropoda</taxon>
        <taxon>Hexapoda</taxon>
        <taxon>Insecta</taxon>
        <taxon>Pterygota</taxon>
        <taxon>Neoptera</taxon>
        <taxon>Endopterygota</taxon>
        <taxon>Diptera</taxon>
        <taxon>Brachycera</taxon>
        <taxon>Muscomorpha</taxon>
        <taxon>Platypezoidea</taxon>
        <taxon>Phoridae</taxon>
        <taxon>Megaseliini</taxon>
        <taxon>Megaselia</taxon>
    </lineage>
</organism>
<feature type="domain" description="Peptidoglycan recognition protein family" evidence="5">
    <location>
        <begin position="2"/>
        <end position="109"/>
    </location>
</feature>
<dbReference type="SMART" id="SM00701">
    <property type="entry name" value="PGRP"/>
    <property type="match status" value="1"/>
</dbReference>
<evidence type="ECO:0000259" key="5">
    <source>
        <dbReference type="SMART" id="SM00701"/>
    </source>
</evidence>
<dbReference type="PANTHER" id="PTHR11022:SF75">
    <property type="entry name" value="PEPTIDOGLYCAN-RECOGNITION PROTEIN SB1-RELATED"/>
    <property type="match status" value="1"/>
</dbReference>
<keyword evidence="4" id="KW-0732">Signal</keyword>
<comment type="similarity">
    <text evidence="1">Belongs to the N-acetylmuramoyl-L-alanine amidase 2 family.</text>
</comment>
<protein>
    <recommendedName>
        <fullName evidence="5">Peptidoglycan recognition protein family domain-containing protein</fullName>
    </recommendedName>
</protein>
<dbReference type="CDD" id="cd06583">
    <property type="entry name" value="PGRP"/>
    <property type="match status" value="1"/>
</dbReference>
<name>T1GXG4_MEGSC</name>
<dbReference type="Proteomes" id="UP000015102">
    <property type="component" value="Unassembled WGS sequence"/>
</dbReference>
<evidence type="ECO:0000256" key="4">
    <source>
        <dbReference type="SAM" id="SignalP"/>
    </source>
</evidence>
<evidence type="ECO:0000256" key="2">
    <source>
        <dbReference type="ARBA" id="ARBA00022588"/>
    </source>
</evidence>
<dbReference type="EMBL" id="CAQQ02007693">
    <property type="status" value="NOT_ANNOTATED_CDS"/>
    <property type="molecule type" value="Genomic_DNA"/>
</dbReference>
<dbReference type="InterPro" id="IPR006619">
    <property type="entry name" value="PGRP_domain_met/bac"/>
</dbReference>
<dbReference type="EnsemblMetazoa" id="MESCA008515-RA">
    <property type="protein sequence ID" value="MESCA008515-PA"/>
    <property type="gene ID" value="MESCA008515"/>
</dbReference>
<feature type="signal peptide" evidence="4">
    <location>
        <begin position="1"/>
        <end position="18"/>
    </location>
</feature>
<keyword evidence="3" id="KW-0391">Immunity</keyword>
<dbReference type="GO" id="GO:0008270">
    <property type="term" value="F:zinc ion binding"/>
    <property type="evidence" value="ECO:0007669"/>
    <property type="project" value="InterPro"/>
</dbReference>
<dbReference type="SUPFAM" id="SSF55846">
    <property type="entry name" value="N-acetylmuramoyl-L-alanine amidase-like"/>
    <property type="match status" value="1"/>
</dbReference>
<dbReference type="EMBL" id="CAQQ02007694">
    <property type="status" value="NOT_ANNOTATED_CDS"/>
    <property type="molecule type" value="Genomic_DNA"/>
</dbReference>
<dbReference type="InterPro" id="IPR036505">
    <property type="entry name" value="Amidase/PGRP_sf"/>
</dbReference>
<dbReference type="AlphaFoldDB" id="T1GXG4"/>
<evidence type="ECO:0000256" key="1">
    <source>
        <dbReference type="ARBA" id="ARBA00007553"/>
    </source>
</evidence>
<accession>T1GXG4</accession>
<dbReference type="PANTHER" id="PTHR11022">
    <property type="entry name" value="PEPTIDOGLYCAN RECOGNITION PROTEIN"/>
    <property type="match status" value="1"/>
</dbReference>
<dbReference type="EMBL" id="CAQQ02007692">
    <property type="status" value="NOT_ANNOTATED_CDS"/>
    <property type="molecule type" value="Genomic_DNA"/>
</dbReference>
<reference evidence="6" key="2">
    <citation type="submission" date="2015-06" db="UniProtKB">
        <authorList>
            <consortium name="EnsemblMetazoa"/>
        </authorList>
    </citation>
    <scope>IDENTIFICATION</scope>
</reference>
<dbReference type="Gene3D" id="3.40.80.10">
    <property type="entry name" value="Peptidoglycan recognition protein-like"/>
    <property type="match status" value="1"/>
</dbReference>
<dbReference type="GO" id="GO:0009253">
    <property type="term" value="P:peptidoglycan catabolic process"/>
    <property type="evidence" value="ECO:0007669"/>
    <property type="project" value="InterPro"/>
</dbReference>
<evidence type="ECO:0000313" key="6">
    <source>
        <dbReference type="EnsemblMetazoa" id="MESCA008515-PA"/>
    </source>
</evidence>
<dbReference type="HOGENOM" id="CLU_1760868_0_0_1"/>
<reference evidence="7" key="1">
    <citation type="submission" date="2013-02" db="EMBL/GenBank/DDBJ databases">
        <authorList>
            <person name="Hughes D."/>
        </authorList>
    </citation>
    <scope>NUCLEOTIDE SEQUENCE</scope>
    <source>
        <strain>Durham</strain>
        <strain evidence="7">NC isolate 2 -- Noor lab</strain>
    </source>
</reference>
<dbReference type="GO" id="GO:0045087">
    <property type="term" value="P:innate immune response"/>
    <property type="evidence" value="ECO:0007669"/>
    <property type="project" value="UniProtKB-KW"/>
</dbReference>